<keyword evidence="3" id="KW-1185">Reference proteome</keyword>
<dbReference type="InterPro" id="IPR010852">
    <property type="entry name" value="ABATE"/>
</dbReference>
<dbReference type="EMBL" id="JAPJZH010000013">
    <property type="protein sequence ID" value="MDA4847447.1"/>
    <property type="molecule type" value="Genomic_DNA"/>
</dbReference>
<dbReference type="Pfam" id="PF11706">
    <property type="entry name" value="zf-CGNR"/>
    <property type="match status" value="1"/>
</dbReference>
<sequence>MKRTSFEFTAGCLSLNLVDTIANRASDPHDLLDTPDALGRWIVAAGLSDSPISDVSEKELMEAKALREAIFESATSIISEQSPEPDDIDLINRLAANTDPRPQWVDGEVRHVVRDPVDAALAATAADAVLCLSKPASIRIRRCIECQMLFQDNSRPQNRRWCSSSSGCGNRAKVRRHRAAKAQEANHG</sequence>
<evidence type="ECO:0000313" key="2">
    <source>
        <dbReference type="EMBL" id="MDA4847447.1"/>
    </source>
</evidence>
<proteinExistence type="predicted"/>
<comment type="caution">
    <text evidence="2">The sequence shown here is derived from an EMBL/GenBank/DDBJ whole genome shotgun (WGS) entry which is preliminary data.</text>
</comment>
<name>A0ABT4VTS1_9HYPH</name>
<dbReference type="InterPro" id="IPR021005">
    <property type="entry name" value="Znf_CGNR"/>
</dbReference>
<dbReference type="InterPro" id="IPR023286">
    <property type="entry name" value="ABATE_dom_sf"/>
</dbReference>
<organism evidence="2 3">
    <name type="scientific">Hoeflea poritis</name>
    <dbReference type="NCBI Taxonomy" id="2993659"/>
    <lineage>
        <taxon>Bacteria</taxon>
        <taxon>Pseudomonadati</taxon>
        <taxon>Pseudomonadota</taxon>
        <taxon>Alphaproteobacteria</taxon>
        <taxon>Hyphomicrobiales</taxon>
        <taxon>Rhizobiaceae</taxon>
        <taxon>Hoeflea</taxon>
    </lineage>
</organism>
<reference evidence="2" key="1">
    <citation type="submission" date="2022-11" db="EMBL/GenBank/DDBJ databases">
        <title>Hoeflea poritis sp. nov., isolated from scleractinian coral Porites lutea.</title>
        <authorList>
            <person name="Zhang G."/>
            <person name="Wei Q."/>
            <person name="Cai L."/>
        </authorList>
    </citation>
    <scope>NUCLEOTIDE SEQUENCE</scope>
    <source>
        <strain evidence="2">E7-10</strain>
    </source>
</reference>
<dbReference type="PANTHER" id="PTHR35525">
    <property type="entry name" value="BLL6575 PROTEIN"/>
    <property type="match status" value="1"/>
</dbReference>
<accession>A0ABT4VTS1</accession>
<gene>
    <name evidence="2" type="ORF">OOZ53_18945</name>
</gene>
<evidence type="ECO:0000259" key="1">
    <source>
        <dbReference type="Pfam" id="PF11706"/>
    </source>
</evidence>
<dbReference type="Proteomes" id="UP001148313">
    <property type="component" value="Unassembled WGS sequence"/>
</dbReference>
<dbReference type="Gene3D" id="1.10.3300.10">
    <property type="entry name" value="Jann2411-like domain"/>
    <property type="match status" value="1"/>
</dbReference>
<dbReference type="Pfam" id="PF07336">
    <property type="entry name" value="ABATE"/>
    <property type="match status" value="1"/>
</dbReference>
<dbReference type="SUPFAM" id="SSF160904">
    <property type="entry name" value="Jann2411-like"/>
    <property type="match status" value="1"/>
</dbReference>
<dbReference type="PANTHER" id="PTHR35525:SF3">
    <property type="entry name" value="BLL6575 PROTEIN"/>
    <property type="match status" value="1"/>
</dbReference>
<protein>
    <submittedName>
        <fullName evidence="2">ABATE domain-containing protein</fullName>
    </submittedName>
</protein>
<evidence type="ECO:0000313" key="3">
    <source>
        <dbReference type="Proteomes" id="UP001148313"/>
    </source>
</evidence>
<dbReference type="RefSeq" id="WP_271091272.1">
    <property type="nucleotide sequence ID" value="NZ_JAPJZH010000013.1"/>
</dbReference>
<feature type="domain" description="Zinc finger CGNR" evidence="1">
    <location>
        <begin position="139"/>
        <end position="179"/>
    </location>
</feature>